<reference evidence="3 4" key="1">
    <citation type="submission" date="2024-09" db="EMBL/GenBank/DDBJ databases">
        <title>Chromosome-scale assembly of Riccia sorocarpa.</title>
        <authorList>
            <person name="Paukszto L."/>
        </authorList>
    </citation>
    <scope>NUCLEOTIDE SEQUENCE [LARGE SCALE GENOMIC DNA]</scope>
    <source>
        <strain evidence="3">LP-2024</strain>
        <tissue evidence="3">Aerial parts of the thallus</tissue>
    </source>
</reference>
<proteinExistence type="predicted"/>
<evidence type="ECO:0000259" key="2">
    <source>
        <dbReference type="Pfam" id="PF25273"/>
    </source>
</evidence>
<dbReference type="Proteomes" id="UP001633002">
    <property type="component" value="Unassembled WGS sequence"/>
</dbReference>
<protein>
    <recommendedName>
        <fullName evidence="2">DUF7869 domain-containing protein</fullName>
    </recommendedName>
</protein>
<feature type="domain" description="DUF7869" evidence="2">
    <location>
        <begin position="574"/>
        <end position="677"/>
    </location>
</feature>
<evidence type="ECO:0000313" key="4">
    <source>
        <dbReference type="Proteomes" id="UP001633002"/>
    </source>
</evidence>
<comment type="caution">
    <text evidence="3">The sequence shown here is derived from an EMBL/GenBank/DDBJ whole genome shotgun (WGS) entry which is preliminary data.</text>
</comment>
<accession>A0ABD3I0Y2</accession>
<dbReference type="EMBL" id="JBJQOH010000002">
    <property type="protein sequence ID" value="KAL3697378.1"/>
    <property type="molecule type" value="Genomic_DNA"/>
</dbReference>
<dbReference type="InterPro" id="IPR057191">
    <property type="entry name" value="DUF7869"/>
</dbReference>
<feature type="region of interest" description="Disordered" evidence="1">
    <location>
        <begin position="49"/>
        <end position="194"/>
    </location>
</feature>
<evidence type="ECO:0000256" key="1">
    <source>
        <dbReference type="SAM" id="MobiDB-lite"/>
    </source>
</evidence>
<feature type="region of interest" description="Disordered" evidence="1">
    <location>
        <begin position="209"/>
        <end position="240"/>
    </location>
</feature>
<gene>
    <name evidence="3" type="ORF">R1sor_011454</name>
</gene>
<feature type="compositionally biased region" description="Low complexity" evidence="1">
    <location>
        <begin position="99"/>
        <end position="109"/>
    </location>
</feature>
<dbReference type="AlphaFoldDB" id="A0ABD3I0Y2"/>
<dbReference type="Pfam" id="PF25273">
    <property type="entry name" value="DUF7869"/>
    <property type="match status" value="1"/>
</dbReference>
<sequence length="678" mass="77355">MASSTCDEFARSRKNGHSDKRHSAQQRWARELSPLMGELIADHQYDRSRGYFTQGNDKDWRSTADGDDILVNSDLEETGSSAEISGHSEDEEPSGGGSQSMRRMGGHSSLPTSSHKERGQPMHCMGCQTVAASHGRDGKASGFSLGKEAPTPVTRGISQRDAHPSVRKKGSSMRRLSQSPPKALNQIVSQDEDEEDDVLALWNRKSSKKERNLITPSPKRKGKRFSFSATSSPVQPRRLSFSPELDFDDLLGEDVCSSGHASIAGSSNTFTSNQEVQDGVVRNPRLNIHAVSFDLSATNEESRRVQRDEMYRHRESMREGRPEKRKIASESLRRNPVEQQKLFCKDKLARDERAVFLDGRYIGTSQNMTYLLRCGSSVCRRTFMTIYCLGGPKLTRIQNLSSENPTVRDSFVREKTAEGFMLQEWLDRFFLTHCERQPNAQIYHLPSNLSKAEVYDYYKTEMMTGREGYSTKLMSLQSLTLYWRRYYPLVTIPKHNTFTGCDLCEQMKHDRDTEPPGRKKDEAVLGLKLHRQQQGEERATSGRRHNKSLHCHEEAAYISIDGMDQNKTILPHFEGPLPPTLYIQLDNIVRENKNANVFAYLAMLIDKKIFRKIKVGFLMVGHTHDHVDQMFSRFSVALRKRQAFTMPELRMVIQESYSPSPSFEVLEETWDFKNILQT</sequence>
<feature type="compositionally biased region" description="Basic and acidic residues" evidence="1">
    <location>
        <begin position="8"/>
        <end position="22"/>
    </location>
</feature>
<keyword evidence="4" id="KW-1185">Reference proteome</keyword>
<dbReference type="PANTHER" id="PTHR33153">
    <property type="entry name" value="MYND-TYPE DOMAIN-CONTAINING PROTEIN"/>
    <property type="match status" value="1"/>
</dbReference>
<name>A0ABD3I0Y2_9MARC</name>
<organism evidence="3 4">
    <name type="scientific">Riccia sorocarpa</name>
    <dbReference type="NCBI Taxonomy" id="122646"/>
    <lineage>
        <taxon>Eukaryota</taxon>
        <taxon>Viridiplantae</taxon>
        <taxon>Streptophyta</taxon>
        <taxon>Embryophyta</taxon>
        <taxon>Marchantiophyta</taxon>
        <taxon>Marchantiopsida</taxon>
        <taxon>Marchantiidae</taxon>
        <taxon>Marchantiales</taxon>
        <taxon>Ricciaceae</taxon>
        <taxon>Riccia</taxon>
    </lineage>
</organism>
<feature type="region of interest" description="Disordered" evidence="1">
    <location>
        <begin position="1"/>
        <end position="27"/>
    </location>
</feature>
<evidence type="ECO:0000313" key="3">
    <source>
        <dbReference type="EMBL" id="KAL3697378.1"/>
    </source>
</evidence>
<dbReference type="PANTHER" id="PTHR33153:SF3">
    <property type="entry name" value="TRAFFICKING PROTEIN PARTICLE COMPLEX SUBUNIT 11 DOMAIN-CONTAINING PROTEIN"/>
    <property type="match status" value="1"/>
</dbReference>